<dbReference type="InterPro" id="IPR016181">
    <property type="entry name" value="Acyl_CoA_acyltransferase"/>
</dbReference>
<protein>
    <submittedName>
        <fullName evidence="6">GNAT family N-acetyltransferase</fullName>
    </submittedName>
</protein>
<evidence type="ECO:0000256" key="4">
    <source>
        <dbReference type="ARBA" id="ARBA00023098"/>
    </source>
</evidence>
<keyword evidence="2" id="KW-0444">Lipid biosynthesis</keyword>
<sequence length="248" mass="27248">MTVLAVSTPTTGAARYTLRIADGPAEVRAAQRLRYEVFAEELGARLHTGTPHLDVDEFDRHCDHLIVVEDLTGAVVGTYRMLPPGRIEGRYSDTEFELSAQAGIAHDLVETGRSCVRPDHRGGAVINLMWAGIARYMHLTGHQWLAGCASVGLDDGGTVATGVWDLVQRRHLAPEEYRVTPRQPWHPGTEAPGRVAVPPLLRGYLRLGAWVCGAPAYDPDFGCADFYVLLGLDRVDPRYLRHFLGAMP</sequence>
<dbReference type="SUPFAM" id="SSF55729">
    <property type="entry name" value="Acyl-CoA N-acyltransferases (Nat)"/>
    <property type="match status" value="1"/>
</dbReference>
<keyword evidence="3" id="KW-0808">Transferase</keyword>
<gene>
    <name evidence="6" type="ORF">GCM10023322_60780</name>
</gene>
<keyword evidence="5" id="KW-0012">Acyltransferase</keyword>
<keyword evidence="4" id="KW-0443">Lipid metabolism</keyword>
<accession>A0ABP9SHZ7</accession>
<evidence type="ECO:0000313" key="6">
    <source>
        <dbReference type="EMBL" id="GAA5195020.1"/>
    </source>
</evidence>
<dbReference type="InterPro" id="IPR052351">
    <property type="entry name" value="Ornithine_N-alpha-AT"/>
</dbReference>
<dbReference type="Gene3D" id="3.40.630.30">
    <property type="match status" value="1"/>
</dbReference>
<dbReference type="PANTHER" id="PTHR37323">
    <property type="entry name" value="GCN5-RELATED N-ACETYLTRANSFERASE"/>
    <property type="match status" value="1"/>
</dbReference>
<evidence type="ECO:0000256" key="1">
    <source>
        <dbReference type="ARBA" id="ARBA00005189"/>
    </source>
</evidence>
<evidence type="ECO:0000256" key="2">
    <source>
        <dbReference type="ARBA" id="ARBA00022516"/>
    </source>
</evidence>
<dbReference type="Proteomes" id="UP001501570">
    <property type="component" value="Unassembled WGS sequence"/>
</dbReference>
<name>A0ABP9SHZ7_9ACTN</name>
<evidence type="ECO:0000256" key="3">
    <source>
        <dbReference type="ARBA" id="ARBA00022679"/>
    </source>
</evidence>
<proteinExistence type="predicted"/>
<keyword evidence="7" id="KW-1185">Reference proteome</keyword>
<dbReference type="Pfam" id="PF13444">
    <property type="entry name" value="Acetyltransf_5"/>
    <property type="match status" value="1"/>
</dbReference>
<dbReference type="RefSeq" id="WP_345635403.1">
    <property type="nucleotide sequence ID" value="NZ_BAABJQ010000023.1"/>
</dbReference>
<comment type="caution">
    <text evidence="6">The sequence shown here is derived from an EMBL/GenBank/DDBJ whole genome shotgun (WGS) entry which is preliminary data.</text>
</comment>
<organism evidence="6 7">
    <name type="scientific">Rugosimonospora acidiphila</name>
    <dbReference type="NCBI Taxonomy" id="556531"/>
    <lineage>
        <taxon>Bacteria</taxon>
        <taxon>Bacillati</taxon>
        <taxon>Actinomycetota</taxon>
        <taxon>Actinomycetes</taxon>
        <taxon>Micromonosporales</taxon>
        <taxon>Micromonosporaceae</taxon>
        <taxon>Rugosimonospora</taxon>
    </lineage>
</organism>
<comment type="pathway">
    <text evidence="1">Lipid metabolism.</text>
</comment>
<reference evidence="7" key="1">
    <citation type="journal article" date="2019" name="Int. J. Syst. Evol. Microbiol.">
        <title>The Global Catalogue of Microorganisms (GCM) 10K type strain sequencing project: providing services to taxonomists for standard genome sequencing and annotation.</title>
        <authorList>
            <consortium name="The Broad Institute Genomics Platform"/>
            <consortium name="The Broad Institute Genome Sequencing Center for Infectious Disease"/>
            <person name="Wu L."/>
            <person name="Ma J."/>
        </authorList>
    </citation>
    <scope>NUCLEOTIDE SEQUENCE [LARGE SCALE GENOMIC DNA]</scope>
    <source>
        <strain evidence="7">JCM 18304</strain>
    </source>
</reference>
<dbReference type="EMBL" id="BAABJQ010000023">
    <property type="protein sequence ID" value="GAA5195020.1"/>
    <property type="molecule type" value="Genomic_DNA"/>
</dbReference>
<dbReference type="PANTHER" id="PTHR37323:SF1">
    <property type="entry name" value="L-ORNITHINE N(ALPHA)-ACYLTRANSFERASE"/>
    <property type="match status" value="1"/>
</dbReference>
<evidence type="ECO:0000256" key="5">
    <source>
        <dbReference type="ARBA" id="ARBA00023315"/>
    </source>
</evidence>
<evidence type="ECO:0000313" key="7">
    <source>
        <dbReference type="Proteomes" id="UP001501570"/>
    </source>
</evidence>